<sequence length="197" mass="23367">MRIKYQAKELLEKYDGLFTSKQAFSEGITSSILSRMVKVQLLERVGPGIYMDPNIFEDEFFIAQLRLKKGIFYKETALYLYNMTDRTPNYMEMNFPRGYKSNFFDDLQIKPYRQIKSLYNLGIKTIQTPYGNQVRTYNLERTLCDIVRSPHEAQKEIIGAAFRTYVERNDRDLNKLLYYAKELKVERKIKTYLGVLL</sequence>
<name>A0A4Z0JLB7_9LACO</name>
<dbReference type="EMBL" id="RKLY01000018">
    <property type="protein sequence ID" value="TGD22823.1"/>
    <property type="molecule type" value="Genomic_DNA"/>
</dbReference>
<evidence type="ECO:0000313" key="3">
    <source>
        <dbReference type="Proteomes" id="UP000298021"/>
    </source>
</evidence>
<dbReference type="RefSeq" id="WP_135373145.1">
    <property type="nucleotide sequence ID" value="NZ_RKLY01000018.1"/>
</dbReference>
<proteinExistence type="predicted"/>
<dbReference type="OrthoDB" id="9801429at2"/>
<dbReference type="AlphaFoldDB" id="A0A4Z0JLB7"/>
<protein>
    <submittedName>
        <fullName evidence="2">Abortive infection protein</fullName>
    </submittedName>
</protein>
<feature type="domain" description="AbiEi antitoxin N-terminal" evidence="1">
    <location>
        <begin position="7"/>
        <end position="51"/>
    </location>
</feature>
<keyword evidence="3" id="KW-1185">Reference proteome</keyword>
<evidence type="ECO:0000259" key="1">
    <source>
        <dbReference type="Pfam" id="PF13338"/>
    </source>
</evidence>
<dbReference type="InterPro" id="IPR025159">
    <property type="entry name" value="AbiEi_N"/>
</dbReference>
<organism evidence="2 3">
    <name type="scientific">Companilactobacillus suantsaicola</name>
    <dbReference type="NCBI Taxonomy" id="2487723"/>
    <lineage>
        <taxon>Bacteria</taxon>
        <taxon>Bacillati</taxon>
        <taxon>Bacillota</taxon>
        <taxon>Bacilli</taxon>
        <taxon>Lactobacillales</taxon>
        <taxon>Lactobacillaceae</taxon>
        <taxon>Companilactobacillus</taxon>
    </lineage>
</organism>
<accession>A0A4Z0JLB7</accession>
<gene>
    <name evidence="2" type="ORF">EGT49_07825</name>
</gene>
<dbReference type="Pfam" id="PF13338">
    <property type="entry name" value="AbiEi_4"/>
    <property type="match status" value="1"/>
</dbReference>
<dbReference type="Proteomes" id="UP000298021">
    <property type="component" value="Unassembled WGS sequence"/>
</dbReference>
<comment type="caution">
    <text evidence="2">The sequence shown here is derived from an EMBL/GenBank/DDBJ whole genome shotgun (WGS) entry which is preliminary data.</text>
</comment>
<evidence type="ECO:0000313" key="2">
    <source>
        <dbReference type="EMBL" id="TGD22823.1"/>
    </source>
</evidence>
<reference evidence="2 3" key="1">
    <citation type="submission" date="2018-10" db="EMBL/GenBank/DDBJ databases">
        <title>Lactobacillus sp. R7 and Lactobacillus sp. R19 isolated from fermented mustard green product of Taiwan.</title>
        <authorList>
            <person name="Lin S.-T."/>
        </authorList>
    </citation>
    <scope>NUCLEOTIDE SEQUENCE [LARGE SCALE GENOMIC DNA]</scope>
    <source>
        <strain evidence="2 3">BCRC 81127</strain>
    </source>
</reference>